<feature type="domain" description="CBS" evidence="4">
    <location>
        <begin position="320"/>
        <end position="377"/>
    </location>
</feature>
<dbReference type="Pfam" id="PF04982">
    <property type="entry name" value="TM_HPP"/>
    <property type="match status" value="1"/>
</dbReference>
<gene>
    <name evidence="5" type="ORF">M0L44_14050</name>
</gene>
<evidence type="ECO:0000256" key="1">
    <source>
        <dbReference type="PROSITE-ProRule" id="PRU00703"/>
    </source>
</evidence>
<dbReference type="SMART" id="SM00116">
    <property type="entry name" value="CBS"/>
    <property type="match status" value="2"/>
</dbReference>
<dbReference type="PANTHER" id="PTHR33741:SF5">
    <property type="entry name" value="TRANSMEMBRANE PROTEIN DDB_G0269096-RELATED"/>
    <property type="match status" value="1"/>
</dbReference>
<feature type="domain" description="CBS" evidence="4">
    <location>
        <begin position="236"/>
        <end position="293"/>
    </location>
</feature>
<feature type="transmembrane region" description="Helical" evidence="3">
    <location>
        <begin position="74"/>
        <end position="92"/>
    </location>
</feature>
<dbReference type="EMBL" id="JAMXMC010000007">
    <property type="protein sequence ID" value="MCO5977828.1"/>
    <property type="molecule type" value="Genomic_DNA"/>
</dbReference>
<dbReference type="InterPro" id="IPR007065">
    <property type="entry name" value="HPP"/>
</dbReference>
<feature type="transmembrane region" description="Helical" evidence="3">
    <location>
        <begin position="98"/>
        <end position="117"/>
    </location>
</feature>
<comment type="caution">
    <text evidence="5">The sequence shown here is derived from an EMBL/GenBank/DDBJ whole genome shotgun (WGS) entry which is preliminary data.</text>
</comment>
<feature type="compositionally biased region" description="Basic and acidic residues" evidence="2">
    <location>
        <begin position="176"/>
        <end position="185"/>
    </location>
</feature>
<evidence type="ECO:0000259" key="4">
    <source>
        <dbReference type="PROSITE" id="PS51371"/>
    </source>
</evidence>
<reference evidence="5 6" key="1">
    <citation type="submission" date="2022-06" db="EMBL/GenBank/DDBJ databases">
        <title>Ideonella sp. NS12-5 Genome sequencing and assembly.</title>
        <authorList>
            <person name="Jung Y."/>
        </authorList>
    </citation>
    <scope>NUCLEOTIDE SEQUENCE [LARGE SCALE GENOMIC DNA]</scope>
    <source>
        <strain evidence="5 6">NS12-5</strain>
    </source>
</reference>
<protein>
    <submittedName>
        <fullName evidence="5">HPP family protein</fullName>
    </submittedName>
</protein>
<dbReference type="Proteomes" id="UP001204851">
    <property type="component" value="Unassembled WGS sequence"/>
</dbReference>
<dbReference type="RefSeq" id="WP_252770364.1">
    <property type="nucleotide sequence ID" value="NZ_JAMXMC010000007.1"/>
</dbReference>
<keyword evidence="3" id="KW-0472">Membrane</keyword>
<proteinExistence type="predicted"/>
<evidence type="ECO:0000313" key="5">
    <source>
        <dbReference type="EMBL" id="MCO5977828.1"/>
    </source>
</evidence>
<sequence length="383" mass="40402">MRDLADRWRHWAPTLNVGRPERWRAAGGAGLGILLTGLLSHALGAPALIAPMGASAVLLFALPASPLAQPWNMLLGNAVSAAVGVACAAALGHAGPGVAPAVAMAAALLAMFALRCLHPPGGAIALTAALQGAGPGFVLVPVGLESLVLLAVAVVYNNATRHPYPHRPPAPAANHGTRDAPPGERLGFTREDLDAVLRQQDQVLDVDPDDLAELLHQTEQRAFRRLHGEVSCGDIMSRDVVTLDFGTPLQEAWDTLRQHRIHALPVLDRGRRVVGIVTLTDFLQHAGLDGPATLGRRLRALLRPSGRSHSLHPEVAGQIMTQPVRTAPADLHVGELVPLLSDRNFHHLPIVDARQRLVGMVTQSDLVAALYRMGTAAPGEGGG</sequence>
<dbReference type="InterPro" id="IPR000644">
    <property type="entry name" value="CBS_dom"/>
</dbReference>
<dbReference type="Gene3D" id="3.10.580.10">
    <property type="entry name" value="CBS-domain"/>
    <property type="match status" value="1"/>
</dbReference>
<dbReference type="PANTHER" id="PTHR33741">
    <property type="entry name" value="TRANSMEMBRANE PROTEIN DDB_G0269096-RELATED"/>
    <property type="match status" value="1"/>
</dbReference>
<keyword evidence="6" id="KW-1185">Reference proteome</keyword>
<feature type="transmembrane region" description="Helical" evidence="3">
    <location>
        <begin position="137"/>
        <end position="156"/>
    </location>
</feature>
<accession>A0ABT1BNW0</accession>
<keyword evidence="1" id="KW-0129">CBS domain</keyword>
<name>A0ABT1BNW0_9BURK</name>
<keyword evidence="3" id="KW-0812">Transmembrane</keyword>
<dbReference type="CDD" id="cd04600">
    <property type="entry name" value="CBS_pair_HPP_assoc"/>
    <property type="match status" value="1"/>
</dbReference>
<dbReference type="InterPro" id="IPR046342">
    <property type="entry name" value="CBS_dom_sf"/>
</dbReference>
<dbReference type="PROSITE" id="PS51371">
    <property type="entry name" value="CBS"/>
    <property type="match status" value="2"/>
</dbReference>
<organism evidence="5 6">
    <name type="scientific">Ideonella oryzae</name>
    <dbReference type="NCBI Taxonomy" id="2937441"/>
    <lineage>
        <taxon>Bacteria</taxon>
        <taxon>Pseudomonadati</taxon>
        <taxon>Pseudomonadota</taxon>
        <taxon>Betaproteobacteria</taxon>
        <taxon>Burkholderiales</taxon>
        <taxon>Sphaerotilaceae</taxon>
        <taxon>Ideonella</taxon>
    </lineage>
</organism>
<feature type="region of interest" description="Disordered" evidence="2">
    <location>
        <begin position="163"/>
        <end position="185"/>
    </location>
</feature>
<evidence type="ECO:0000313" key="6">
    <source>
        <dbReference type="Proteomes" id="UP001204851"/>
    </source>
</evidence>
<dbReference type="Pfam" id="PF00571">
    <property type="entry name" value="CBS"/>
    <property type="match status" value="2"/>
</dbReference>
<dbReference type="InterPro" id="IPR058581">
    <property type="entry name" value="TM_HPP"/>
</dbReference>
<dbReference type="SUPFAM" id="SSF54631">
    <property type="entry name" value="CBS-domain pair"/>
    <property type="match status" value="1"/>
</dbReference>
<evidence type="ECO:0000256" key="3">
    <source>
        <dbReference type="SAM" id="Phobius"/>
    </source>
</evidence>
<evidence type="ECO:0000256" key="2">
    <source>
        <dbReference type="SAM" id="MobiDB-lite"/>
    </source>
</evidence>
<keyword evidence="3" id="KW-1133">Transmembrane helix</keyword>